<reference evidence="1" key="1">
    <citation type="submission" date="2014-09" db="EMBL/GenBank/DDBJ databases">
        <authorList>
            <person name="Magalhaes I.L.F."/>
            <person name="Oliveira U."/>
            <person name="Santos F.R."/>
            <person name="Vidigal T.H.D.A."/>
            <person name="Brescovit A.D."/>
            <person name="Santos A.J."/>
        </authorList>
    </citation>
    <scope>NUCLEOTIDE SEQUENCE</scope>
    <source>
        <tissue evidence="1">Shoot tissue taken approximately 20 cm above the soil surface</tissue>
    </source>
</reference>
<proteinExistence type="predicted"/>
<evidence type="ECO:0000313" key="1">
    <source>
        <dbReference type="EMBL" id="JAD62001.1"/>
    </source>
</evidence>
<reference evidence="1" key="2">
    <citation type="journal article" date="2015" name="Data Brief">
        <title>Shoot transcriptome of the giant reed, Arundo donax.</title>
        <authorList>
            <person name="Barrero R.A."/>
            <person name="Guerrero F.D."/>
            <person name="Moolhuijzen P."/>
            <person name="Goolsby J.A."/>
            <person name="Tidwell J."/>
            <person name="Bellgard S.E."/>
            <person name="Bellgard M.I."/>
        </authorList>
    </citation>
    <scope>NUCLEOTIDE SEQUENCE</scope>
    <source>
        <tissue evidence="1">Shoot tissue taken approximately 20 cm above the soil surface</tissue>
    </source>
</reference>
<name>A0A0A9BF85_ARUDO</name>
<sequence length="22" mass="2664">MYHSCSELKLYSYSLSLFKCNF</sequence>
<dbReference type="EMBL" id="GBRH01235894">
    <property type="protein sequence ID" value="JAD62001.1"/>
    <property type="molecule type" value="Transcribed_RNA"/>
</dbReference>
<accession>A0A0A9BF85</accession>
<dbReference type="AlphaFoldDB" id="A0A0A9BF85"/>
<protein>
    <submittedName>
        <fullName evidence="1">Uncharacterized protein</fullName>
    </submittedName>
</protein>
<organism evidence="1">
    <name type="scientific">Arundo donax</name>
    <name type="common">Giant reed</name>
    <name type="synonym">Donax arundinaceus</name>
    <dbReference type="NCBI Taxonomy" id="35708"/>
    <lineage>
        <taxon>Eukaryota</taxon>
        <taxon>Viridiplantae</taxon>
        <taxon>Streptophyta</taxon>
        <taxon>Embryophyta</taxon>
        <taxon>Tracheophyta</taxon>
        <taxon>Spermatophyta</taxon>
        <taxon>Magnoliopsida</taxon>
        <taxon>Liliopsida</taxon>
        <taxon>Poales</taxon>
        <taxon>Poaceae</taxon>
        <taxon>PACMAD clade</taxon>
        <taxon>Arundinoideae</taxon>
        <taxon>Arundineae</taxon>
        <taxon>Arundo</taxon>
    </lineage>
</organism>